<dbReference type="GeneID" id="37271861"/>
<organism evidence="3 4">
    <name type="scientific">Tilletiopsis washingtonensis</name>
    <dbReference type="NCBI Taxonomy" id="58919"/>
    <lineage>
        <taxon>Eukaryota</taxon>
        <taxon>Fungi</taxon>
        <taxon>Dikarya</taxon>
        <taxon>Basidiomycota</taxon>
        <taxon>Ustilaginomycotina</taxon>
        <taxon>Exobasidiomycetes</taxon>
        <taxon>Entylomatales</taxon>
        <taxon>Entylomatales incertae sedis</taxon>
        <taxon>Tilletiopsis</taxon>
    </lineage>
</organism>
<dbReference type="AlphaFoldDB" id="A0A316Z394"/>
<gene>
    <name evidence="3" type="ORF">FA09DRAFT_340414</name>
</gene>
<dbReference type="RefSeq" id="XP_025596499.1">
    <property type="nucleotide sequence ID" value="XM_025744317.1"/>
</dbReference>
<evidence type="ECO:0000313" key="3">
    <source>
        <dbReference type="EMBL" id="PWN96220.1"/>
    </source>
</evidence>
<keyword evidence="4" id="KW-1185">Reference proteome</keyword>
<evidence type="ECO:0000313" key="4">
    <source>
        <dbReference type="Proteomes" id="UP000245946"/>
    </source>
</evidence>
<dbReference type="EMBL" id="KZ819300">
    <property type="protein sequence ID" value="PWN96220.1"/>
    <property type="molecule type" value="Genomic_DNA"/>
</dbReference>
<accession>A0A316Z394</accession>
<keyword evidence="1" id="KW-0175">Coiled coil</keyword>
<feature type="coiled-coil region" evidence="1">
    <location>
        <begin position="13"/>
        <end position="40"/>
    </location>
</feature>
<name>A0A316Z394_9BASI</name>
<reference evidence="3 4" key="1">
    <citation type="journal article" date="2018" name="Mol. Biol. Evol.">
        <title>Broad Genomic Sampling Reveals a Smut Pathogenic Ancestry of the Fungal Clade Ustilaginomycotina.</title>
        <authorList>
            <person name="Kijpornyongpan T."/>
            <person name="Mondo S.J."/>
            <person name="Barry K."/>
            <person name="Sandor L."/>
            <person name="Lee J."/>
            <person name="Lipzen A."/>
            <person name="Pangilinan J."/>
            <person name="LaButti K."/>
            <person name="Hainaut M."/>
            <person name="Henrissat B."/>
            <person name="Grigoriev I.V."/>
            <person name="Spatafora J.W."/>
            <person name="Aime M.C."/>
        </authorList>
    </citation>
    <scope>NUCLEOTIDE SEQUENCE [LARGE SCALE GENOMIC DNA]</scope>
    <source>
        <strain evidence="3 4">MCA 4186</strain>
    </source>
</reference>
<evidence type="ECO:0000256" key="1">
    <source>
        <dbReference type="SAM" id="Coils"/>
    </source>
</evidence>
<proteinExistence type="predicted"/>
<protein>
    <submittedName>
        <fullName evidence="3">Uncharacterized protein</fullName>
    </submittedName>
</protein>
<sequence length="250" mass="26796">MPEARDQRGTDALVSLSAYVEELKARISALEASNSTLVANNSALTTSNSALTATNSTLAEQQRAHAAVCLGSGAAAPSIGASSPAAVSKKRKAADDDDDAEEDGRSSTRVYSPMIQGEALCLLSRMDHFERLIRAAGVSTLLHASYMSADAVAGWLACDRLARCYPLIDLNDVDPSEEAMRASLKAGDYWALDSASNFDQHLSSPTLKYRKDRKAAYKNCLESGALGMTPEQIPVMEYYAHEDDPDADEL</sequence>
<dbReference type="Proteomes" id="UP000245946">
    <property type="component" value="Unassembled WGS sequence"/>
</dbReference>
<evidence type="ECO:0000256" key="2">
    <source>
        <dbReference type="SAM" id="MobiDB-lite"/>
    </source>
</evidence>
<feature type="compositionally biased region" description="Low complexity" evidence="2">
    <location>
        <begin position="76"/>
        <end position="86"/>
    </location>
</feature>
<feature type="region of interest" description="Disordered" evidence="2">
    <location>
        <begin position="76"/>
        <end position="109"/>
    </location>
</feature>